<evidence type="ECO:0000313" key="2">
    <source>
        <dbReference type="Proteomes" id="UP000823749"/>
    </source>
</evidence>
<sequence>MIPYSRAISVGSFDPLLHHEDISTLILPAIHNVHMALRSFGVSHVAVSTTLSFLDIITIPFLHRVSNGCCRHPHPSPPSIFK</sequence>
<evidence type="ECO:0000313" key="1">
    <source>
        <dbReference type="EMBL" id="KAG5542780.1"/>
    </source>
</evidence>
<comment type="caution">
    <text evidence="1">The sequence shown here is derived from an EMBL/GenBank/DDBJ whole genome shotgun (WGS) entry which is preliminary data.</text>
</comment>
<dbReference type="Proteomes" id="UP000823749">
    <property type="component" value="Chromosome 6"/>
</dbReference>
<reference evidence="1 2" key="1">
    <citation type="submission" date="2020-08" db="EMBL/GenBank/DDBJ databases">
        <title>Plant Genome Project.</title>
        <authorList>
            <person name="Zhang R.-G."/>
        </authorList>
    </citation>
    <scope>NUCLEOTIDE SEQUENCE [LARGE SCALE GENOMIC DNA]</scope>
    <source>
        <strain evidence="1">WSP0</strain>
        <tissue evidence="1">Leaf</tissue>
    </source>
</reference>
<accession>A0AAV6JSZ2</accession>
<name>A0AAV6JSZ2_9ERIC</name>
<proteinExistence type="predicted"/>
<dbReference type="EMBL" id="JACTNZ010000006">
    <property type="protein sequence ID" value="KAG5542780.1"/>
    <property type="molecule type" value="Genomic_DNA"/>
</dbReference>
<keyword evidence="2" id="KW-1185">Reference proteome</keyword>
<gene>
    <name evidence="1" type="ORF">RHGRI_015781</name>
</gene>
<dbReference type="AlphaFoldDB" id="A0AAV6JSZ2"/>
<protein>
    <submittedName>
        <fullName evidence="1">Uncharacterized protein</fullName>
    </submittedName>
</protein>
<organism evidence="1 2">
    <name type="scientific">Rhododendron griersonianum</name>
    <dbReference type="NCBI Taxonomy" id="479676"/>
    <lineage>
        <taxon>Eukaryota</taxon>
        <taxon>Viridiplantae</taxon>
        <taxon>Streptophyta</taxon>
        <taxon>Embryophyta</taxon>
        <taxon>Tracheophyta</taxon>
        <taxon>Spermatophyta</taxon>
        <taxon>Magnoliopsida</taxon>
        <taxon>eudicotyledons</taxon>
        <taxon>Gunneridae</taxon>
        <taxon>Pentapetalae</taxon>
        <taxon>asterids</taxon>
        <taxon>Ericales</taxon>
        <taxon>Ericaceae</taxon>
        <taxon>Ericoideae</taxon>
        <taxon>Rhodoreae</taxon>
        <taxon>Rhododendron</taxon>
    </lineage>
</organism>